<comment type="subcellular location">
    <subcellularLocation>
        <location evidence="1">Membrane</location>
        <topology evidence="1">Multi-pass membrane protein</topology>
    </subcellularLocation>
</comment>
<feature type="transmembrane region" description="Helical" evidence="6">
    <location>
        <begin position="134"/>
        <end position="158"/>
    </location>
</feature>
<keyword evidence="2 6" id="KW-0812">Transmembrane</keyword>
<feature type="region of interest" description="Disordered" evidence="5">
    <location>
        <begin position="1099"/>
        <end position="1135"/>
    </location>
</feature>
<feature type="transmembrane region" description="Helical" evidence="6">
    <location>
        <begin position="733"/>
        <end position="750"/>
    </location>
</feature>
<feature type="domain" description="Integral membrane bound transporter" evidence="8">
    <location>
        <begin position="680"/>
        <end position="802"/>
    </location>
</feature>
<name>A0A420YIF1_9PEZI</name>
<comment type="caution">
    <text evidence="9">The sequence shown here is derived from an EMBL/GenBank/DDBJ whole genome shotgun (WGS) entry which is preliminary data.</text>
</comment>
<dbReference type="InterPro" id="IPR018823">
    <property type="entry name" value="ArAE_2_N"/>
</dbReference>
<proteinExistence type="predicted"/>
<evidence type="ECO:0008006" key="11">
    <source>
        <dbReference type="Google" id="ProtNLM"/>
    </source>
</evidence>
<evidence type="ECO:0000256" key="6">
    <source>
        <dbReference type="SAM" id="Phobius"/>
    </source>
</evidence>
<feature type="region of interest" description="Disordered" evidence="5">
    <location>
        <begin position="556"/>
        <end position="631"/>
    </location>
</feature>
<evidence type="ECO:0000256" key="2">
    <source>
        <dbReference type="ARBA" id="ARBA00022692"/>
    </source>
</evidence>
<evidence type="ECO:0000256" key="4">
    <source>
        <dbReference type="ARBA" id="ARBA00023136"/>
    </source>
</evidence>
<feature type="compositionally biased region" description="Acidic residues" evidence="5">
    <location>
        <begin position="579"/>
        <end position="598"/>
    </location>
</feature>
<dbReference type="OrthoDB" id="68611at2759"/>
<feature type="transmembrane region" description="Helical" evidence="6">
    <location>
        <begin position="756"/>
        <end position="777"/>
    </location>
</feature>
<evidence type="ECO:0000256" key="3">
    <source>
        <dbReference type="ARBA" id="ARBA00022989"/>
    </source>
</evidence>
<feature type="transmembrane region" description="Helical" evidence="6">
    <location>
        <begin position="655"/>
        <end position="673"/>
    </location>
</feature>
<evidence type="ECO:0000259" key="7">
    <source>
        <dbReference type="Pfam" id="PF10337"/>
    </source>
</evidence>
<evidence type="ECO:0000256" key="1">
    <source>
        <dbReference type="ARBA" id="ARBA00004141"/>
    </source>
</evidence>
<feature type="compositionally biased region" description="Polar residues" evidence="5">
    <location>
        <begin position="327"/>
        <end position="340"/>
    </location>
</feature>
<organism evidence="9 10">
    <name type="scientific">Coniochaeta pulveracea</name>
    <dbReference type="NCBI Taxonomy" id="177199"/>
    <lineage>
        <taxon>Eukaryota</taxon>
        <taxon>Fungi</taxon>
        <taxon>Dikarya</taxon>
        <taxon>Ascomycota</taxon>
        <taxon>Pezizomycotina</taxon>
        <taxon>Sordariomycetes</taxon>
        <taxon>Sordariomycetidae</taxon>
        <taxon>Coniochaetales</taxon>
        <taxon>Coniochaetaceae</taxon>
        <taxon>Coniochaeta</taxon>
    </lineage>
</organism>
<feature type="transmembrane region" description="Helical" evidence="6">
    <location>
        <begin position="77"/>
        <end position="102"/>
    </location>
</feature>
<feature type="transmembrane region" description="Helical" evidence="6">
    <location>
        <begin position="164"/>
        <end position="183"/>
    </location>
</feature>
<dbReference type="InterPro" id="IPR049453">
    <property type="entry name" value="Memb_transporter_dom"/>
</dbReference>
<dbReference type="Pfam" id="PF13515">
    <property type="entry name" value="FUSC_2"/>
    <property type="match status" value="1"/>
</dbReference>
<feature type="transmembrane region" description="Helical" evidence="6">
    <location>
        <begin position="27"/>
        <end position="46"/>
    </location>
</feature>
<dbReference type="PANTHER" id="PTHR37994:SF4">
    <property type="entry name" value="ER TRANSPORTER 6TM N-TERMINAL DOMAIN-CONTAINING PROTEIN-RELATED"/>
    <property type="match status" value="1"/>
</dbReference>
<accession>A0A420YIF1</accession>
<evidence type="ECO:0000259" key="8">
    <source>
        <dbReference type="Pfam" id="PF13515"/>
    </source>
</evidence>
<dbReference type="PANTHER" id="PTHR37994">
    <property type="entry name" value="ARAE_2_N DOMAIN-CONTAINING PROTEIN-RELATED"/>
    <property type="match status" value="1"/>
</dbReference>
<dbReference type="EMBL" id="QVQW01000008">
    <property type="protein sequence ID" value="RKU47611.1"/>
    <property type="molecule type" value="Genomic_DNA"/>
</dbReference>
<feature type="compositionally biased region" description="Basic and acidic residues" evidence="5">
    <location>
        <begin position="617"/>
        <end position="627"/>
    </location>
</feature>
<evidence type="ECO:0000313" key="9">
    <source>
        <dbReference type="EMBL" id="RKU47611.1"/>
    </source>
</evidence>
<evidence type="ECO:0000256" key="5">
    <source>
        <dbReference type="SAM" id="MobiDB-lite"/>
    </source>
</evidence>
<feature type="compositionally biased region" description="Acidic residues" evidence="5">
    <location>
        <begin position="341"/>
        <end position="351"/>
    </location>
</feature>
<feature type="transmembrane region" description="Helical" evidence="6">
    <location>
        <begin position="693"/>
        <end position="721"/>
    </location>
</feature>
<keyword evidence="3 6" id="KW-1133">Transmembrane helix</keyword>
<dbReference type="STRING" id="177199.A0A420YIF1"/>
<feature type="domain" description="Putative ER transporter 6TM N-terminal" evidence="7">
    <location>
        <begin position="112"/>
        <end position="451"/>
    </location>
</feature>
<feature type="transmembrane region" description="Helical" evidence="6">
    <location>
        <begin position="789"/>
        <end position="809"/>
    </location>
</feature>
<reference evidence="9 10" key="1">
    <citation type="submission" date="2018-08" db="EMBL/GenBank/DDBJ databases">
        <title>Draft genome of the lignicolous fungus Coniochaeta pulveracea.</title>
        <authorList>
            <person name="Borstlap C.J."/>
            <person name="De Witt R.N."/>
            <person name="Botha A."/>
            <person name="Volschenk H."/>
        </authorList>
    </citation>
    <scope>NUCLEOTIDE SEQUENCE [LARGE SCALE GENOMIC DNA]</scope>
    <source>
        <strain evidence="9 10">CAB683</strain>
    </source>
</reference>
<feature type="compositionally biased region" description="Basic and acidic residues" evidence="5">
    <location>
        <begin position="559"/>
        <end position="578"/>
    </location>
</feature>
<feature type="region of interest" description="Disordered" evidence="5">
    <location>
        <begin position="327"/>
        <end position="387"/>
    </location>
</feature>
<dbReference type="GO" id="GO:0016020">
    <property type="term" value="C:membrane"/>
    <property type="evidence" value="ECO:0007669"/>
    <property type="project" value="UniProtKB-SubCell"/>
</dbReference>
<sequence>MDLLAGAWSWLHAIGPQLKQNHLWQRMVKHTAAVTITIIIVIIPAVRQVYGAASYLAAMAAVFGHCARRFGQMAEALVLVLAGMLLGTGWAVLGLYLSSLVWETRRPAAYTIRALFLVVGTIFHGYVRSKSPRLFIFVWLFIISSLQSLVGTASHVTLSTATQTLYPILTAMGVLLLVNVTVFPEYSGRFLADTTIQTLAQTQSTMKAATEWFMEPSITDREGTPAPDCDCDGTTLVRKAQSANSVKEAEASSDSKLATLSAAKAKLRAKLSSCKAALKECTFEIEYALIPSRSLKPVSSTAMTGLMRNVTTLISACESKYVMMSKANTGSEDGTTSNSDSDSEGTEDAADDNGTRSPLRPPWSAPASRRTSVASMESMVEHVKPQREIASGDPEILNALLARVREPVKDLLTEVDASIASVMLCLAYCYGVQQLPPDLPDPKSLTLQEVDRRVDSFSDAITSFDKCFQEALGKVAADEAASGEVDVMPRIETFLLSSSLLSLRHAAEQVTQMLKHARILVGRVQARHNRKRLYWPRKINWQTWLRSGGEQDIMALPETARKEKRTGNEPSRKNNKNEEDGDDSDFEQEADAERDEEANPPNKNNVAPRRKPATTKGPEKQLQRKAEASPGRRSMMWWRTHIADMTDLVFHSEHIAYALKLTTAVFAITWIPFYGPFNSWFASMRGIWVPLQLVLTFEVAIGSSIEVFFVRAGGVVFGCVWGYASYEISRGQLPALVVLLVPGIVVSSYVQLGTNYVKAGMISVVSMSIVALATVSGPGPAWENFVKRLVCFLIGGTVALIVEVSVYPVKARERLVESLSATISHIARMEGAIATGSESPTPVTEFRAARINARFQKAKAKAQNSLSAAETFLPFCLKEPRLKGSFKTLEPVYKEIIYVLRQIIDRMDNNISLRQAYGSSILEELNPSVYMYRRNVASAITLTLFAVNEALTTKLPLPQFLPSSRLAQMRLVNRVRETIHNQQSSSTVHQPSLIGQVLGHTSAALLDPSSRRRYNMATASRPTSGTSTPKYDKATIRSATQQKFLSWSAAAAGQYEIIEFLEELVDLTKLLVGVNAFRTGMLERPTYRNYVQRLRSLGERQKEKAARAENGGVEGSAASRASHEEQESEAGWAGLSPVASAPTIMRRRRTASSGASRLHKTASLAERFRRKVLSNPERGDEAIYEEDGMHDAVVDELPPSLQRIGSRFGKRSSFGTA</sequence>
<protein>
    <recommendedName>
        <fullName evidence="11">ER transporter 6TM N-terminal domain-containing protein</fullName>
    </recommendedName>
</protein>
<evidence type="ECO:0000313" key="10">
    <source>
        <dbReference type="Proteomes" id="UP000275385"/>
    </source>
</evidence>
<dbReference type="AlphaFoldDB" id="A0A420YIF1"/>
<keyword evidence="10" id="KW-1185">Reference proteome</keyword>
<gene>
    <name evidence="9" type="ORF">DL546_008261</name>
</gene>
<keyword evidence="4 6" id="KW-0472">Membrane</keyword>
<feature type="transmembrane region" description="Helical" evidence="6">
    <location>
        <begin position="108"/>
        <end position="127"/>
    </location>
</feature>
<dbReference type="Proteomes" id="UP000275385">
    <property type="component" value="Unassembled WGS sequence"/>
</dbReference>
<dbReference type="Pfam" id="PF10337">
    <property type="entry name" value="ArAE_2_N"/>
    <property type="match status" value="1"/>
</dbReference>